<accession>I2F810</accession>
<dbReference type="HOGENOM" id="CLU_2617911_0_0_0"/>
<gene>
    <name evidence="1" type="ORF">Theba_2451</name>
</gene>
<protein>
    <submittedName>
        <fullName evidence="1">Uncharacterized protein</fullName>
    </submittedName>
</protein>
<evidence type="ECO:0000313" key="2">
    <source>
        <dbReference type="Proteomes" id="UP000002881"/>
    </source>
</evidence>
<dbReference type="AlphaFoldDB" id="I2F810"/>
<proteinExistence type="predicted"/>
<sequence length="78" mass="8812">MRYAVIAVSSLERQYKGIKTKMKNEGKDVTEMNAEMKEAAIRLLENLAAIDEYSLTDQDKASLGDIVEAALEMFINKR</sequence>
<dbReference type="KEGG" id="mpg:Theba_2451"/>
<keyword evidence="2" id="KW-1185">Reference proteome</keyword>
<dbReference type="EMBL" id="CP003532">
    <property type="protein sequence ID" value="AFK08063.1"/>
    <property type="molecule type" value="Genomic_DNA"/>
</dbReference>
<name>I2F810_9BACT</name>
<dbReference type="Proteomes" id="UP000002881">
    <property type="component" value="Chromosome"/>
</dbReference>
<dbReference type="RefSeq" id="WP_014731796.1">
    <property type="nucleotide sequence ID" value="NC_017934.1"/>
</dbReference>
<dbReference type="GeneID" id="87108158"/>
<organism evidence="1 2">
    <name type="scientific">Mesotoga prima MesG1.Ag.4.2</name>
    <dbReference type="NCBI Taxonomy" id="660470"/>
    <lineage>
        <taxon>Bacteria</taxon>
        <taxon>Thermotogati</taxon>
        <taxon>Thermotogota</taxon>
        <taxon>Thermotogae</taxon>
        <taxon>Kosmotogales</taxon>
        <taxon>Kosmotogaceae</taxon>
        <taxon>Mesotoga</taxon>
    </lineage>
</organism>
<reference evidence="1 2" key="1">
    <citation type="journal article" date="2012" name="Genome Biol. Evol.">
        <title>Genome Sequence of the Mesophilic Thermotogales Bacterium Mesotoga prima MesG1.Ag.4.2 Reveals the Largest Thermotogales Genome To Date.</title>
        <authorList>
            <person name="Zhaxybayeva O."/>
            <person name="Swithers K.S."/>
            <person name="Foght J."/>
            <person name="Green A.G."/>
            <person name="Bruce D."/>
            <person name="Detter C."/>
            <person name="Han S."/>
            <person name="Teshima H."/>
            <person name="Han J."/>
            <person name="Woyke T."/>
            <person name="Pitluck S."/>
            <person name="Nolan M."/>
            <person name="Ivanova N."/>
            <person name="Pati A."/>
            <person name="Land M.L."/>
            <person name="Dlutek M."/>
            <person name="Doolittle W.F."/>
            <person name="Noll K.M."/>
            <person name="Nesbo C.L."/>
        </authorList>
    </citation>
    <scope>NUCLEOTIDE SEQUENCE [LARGE SCALE GENOMIC DNA]</scope>
    <source>
        <strain evidence="2">mesG1.Ag.4.2</strain>
    </source>
</reference>
<evidence type="ECO:0000313" key="1">
    <source>
        <dbReference type="EMBL" id="AFK08063.1"/>
    </source>
</evidence>